<comment type="caution">
    <text evidence="9">The sequence shown here is derived from an EMBL/GenBank/DDBJ whole genome shotgun (WGS) entry which is preliminary data.</text>
</comment>
<keyword evidence="10" id="KW-1185">Reference proteome</keyword>
<dbReference type="CDD" id="cd06170">
    <property type="entry name" value="LuxR_C_like"/>
    <property type="match status" value="1"/>
</dbReference>
<evidence type="ECO:0000313" key="10">
    <source>
        <dbReference type="Proteomes" id="UP000236063"/>
    </source>
</evidence>
<keyword evidence="2" id="KW-0902">Two-component regulatory system</keyword>
<dbReference type="SMART" id="SM00421">
    <property type="entry name" value="HTH_LUXR"/>
    <property type="match status" value="1"/>
</dbReference>
<accession>A0ABX4VDK7</accession>
<dbReference type="InterPro" id="IPR001789">
    <property type="entry name" value="Sig_transdc_resp-reg_receiver"/>
</dbReference>
<dbReference type="Gene3D" id="1.10.10.10">
    <property type="entry name" value="Winged helix-like DNA-binding domain superfamily/Winged helix DNA-binding domain"/>
    <property type="match status" value="1"/>
</dbReference>
<dbReference type="CDD" id="cd17535">
    <property type="entry name" value="REC_NarL-like"/>
    <property type="match status" value="1"/>
</dbReference>
<gene>
    <name evidence="9" type="ORF">C1167_24150</name>
</gene>
<keyword evidence="3" id="KW-0805">Transcription regulation</keyword>
<proteinExistence type="predicted"/>
<keyword evidence="1 6" id="KW-0597">Phosphoprotein</keyword>
<feature type="domain" description="Response regulatory" evidence="8">
    <location>
        <begin position="3"/>
        <end position="118"/>
    </location>
</feature>
<keyword evidence="5" id="KW-0804">Transcription</keyword>
<evidence type="ECO:0000256" key="6">
    <source>
        <dbReference type="PROSITE-ProRule" id="PRU00169"/>
    </source>
</evidence>
<dbReference type="Pfam" id="PF00196">
    <property type="entry name" value="GerE"/>
    <property type="match status" value="1"/>
</dbReference>
<dbReference type="InterPro" id="IPR058245">
    <property type="entry name" value="NreC/VraR/RcsB-like_REC"/>
</dbReference>
<evidence type="ECO:0000313" key="9">
    <source>
        <dbReference type="EMBL" id="PNF66382.1"/>
    </source>
</evidence>
<evidence type="ECO:0000256" key="1">
    <source>
        <dbReference type="ARBA" id="ARBA00022553"/>
    </source>
</evidence>
<dbReference type="InterPro" id="IPR000792">
    <property type="entry name" value="Tscrpt_reg_LuxR_C"/>
</dbReference>
<dbReference type="PRINTS" id="PR00038">
    <property type="entry name" value="HTHLUXR"/>
</dbReference>
<keyword evidence="4 9" id="KW-0238">DNA-binding</keyword>
<name>A0ABX4VDK7_9ENTR</name>
<dbReference type="PANTHER" id="PTHR43214:SF41">
    <property type="entry name" value="NITRATE_NITRITE RESPONSE REGULATOR PROTEIN NARP"/>
    <property type="match status" value="1"/>
</dbReference>
<evidence type="ECO:0000256" key="3">
    <source>
        <dbReference type="ARBA" id="ARBA00023015"/>
    </source>
</evidence>
<feature type="domain" description="HTH luxR-type" evidence="7">
    <location>
        <begin position="144"/>
        <end position="209"/>
    </location>
</feature>
<feature type="modified residue" description="4-aspartylphosphate" evidence="6">
    <location>
        <position position="53"/>
    </location>
</feature>
<sequence>MKSALIVDDHPLMRMAIRLILEREGIKVLGETGDGPSAINLVRKLDPALIVLDINIPKLDGLEVIARLRAQGMPQKILVISSQAQEHFASRCAQAGAQGFIAKNDALDSLAEALKTLCAGRVYLPAACYGSAMTRMQPEKNRSETQRLSDLSDRELVVLQYLARGWSNKAIADELLLSNKTISTYKTRLLIKLNMHNLADLIALAKRQALVD</sequence>
<dbReference type="RefSeq" id="WP_069733740.1">
    <property type="nucleotide sequence ID" value="NZ_CP143736.1"/>
</dbReference>
<evidence type="ECO:0000256" key="2">
    <source>
        <dbReference type="ARBA" id="ARBA00023012"/>
    </source>
</evidence>
<dbReference type="InterPro" id="IPR011006">
    <property type="entry name" value="CheY-like_superfamily"/>
</dbReference>
<dbReference type="PROSITE" id="PS00622">
    <property type="entry name" value="HTH_LUXR_1"/>
    <property type="match status" value="1"/>
</dbReference>
<evidence type="ECO:0000256" key="4">
    <source>
        <dbReference type="ARBA" id="ARBA00023125"/>
    </source>
</evidence>
<dbReference type="GO" id="GO:0003677">
    <property type="term" value="F:DNA binding"/>
    <property type="evidence" value="ECO:0007669"/>
    <property type="project" value="UniProtKB-KW"/>
</dbReference>
<evidence type="ECO:0000259" key="8">
    <source>
        <dbReference type="PROSITE" id="PS50110"/>
    </source>
</evidence>
<protein>
    <submittedName>
        <fullName evidence="9">DNA-binding response regulator</fullName>
    </submittedName>
</protein>
<dbReference type="PROSITE" id="PS50110">
    <property type="entry name" value="RESPONSE_REGULATORY"/>
    <property type="match status" value="1"/>
</dbReference>
<dbReference type="Proteomes" id="UP000236063">
    <property type="component" value="Unassembled WGS sequence"/>
</dbReference>
<evidence type="ECO:0000259" key="7">
    <source>
        <dbReference type="PROSITE" id="PS50043"/>
    </source>
</evidence>
<dbReference type="Gene3D" id="3.40.50.2300">
    <property type="match status" value="1"/>
</dbReference>
<dbReference type="Pfam" id="PF00072">
    <property type="entry name" value="Response_reg"/>
    <property type="match status" value="1"/>
</dbReference>
<dbReference type="SUPFAM" id="SSF52172">
    <property type="entry name" value="CheY-like"/>
    <property type="match status" value="1"/>
</dbReference>
<reference evidence="9 10" key="1">
    <citation type="submission" date="2018-01" db="EMBL/GenBank/DDBJ databases">
        <title>Multi-drug resistant Enterobacter species isolated from the International Space Station and comparative genomic analyses with human pathogenic strains.</title>
        <authorList>
            <person name="Singh N.K."/>
            <person name="Bezdan D."/>
            <person name="McIntyre A."/>
            <person name="Sielaff A.C."/>
            <person name="Wheeler K."/>
            <person name="Mason C."/>
            <person name="Venkateswaran K."/>
        </authorList>
    </citation>
    <scope>NUCLEOTIDE SEQUENCE [LARGE SCALE GENOMIC DNA]</scope>
    <source>
        <strain evidence="9 10">IF2SW-P2</strain>
    </source>
</reference>
<evidence type="ECO:0000256" key="5">
    <source>
        <dbReference type="ARBA" id="ARBA00023163"/>
    </source>
</evidence>
<dbReference type="PANTHER" id="PTHR43214">
    <property type="entry name" value="TWO-COMPONENT RESPONSE REGULATOR"/>
    <property type="match status" value="1"/>
</dbReference>
<dbReference type="SMART" id="SM00448">
    <property type="entry name" value="REC"/>
    <property type="match status" value="1"/>
</dbReference>
<dbReference type="EMBL" id="POUR01000002">
    <property type="protein sequence ID" value="PNF66382.1"/>
    <property type="molecule type" value="Genomic_DNA"/>
</dbReference>
<dbReference type="PROSITE" id="PS50043">
    <property type="entry name" value="HTH_LUXR_2"/>
    <property type="match status" value="1"/>
</dbReference>
<dbReference type="InterPro" id="IPR039420">
    <property type="entry name" value="WalR-like"/>
</dbReference>
<organism evidence="9 10">
    <name type="scientific">Enterobacter bugandensis</name>
    <dbReference type="NCBI Taxonomy" id="881260"/>
    <lineage>
        <taxon>Bacteria</taxon>
        <taxon>Pseudomonadati</taxon>
        <taxon>Pseudomonadota</taxon>
        <taxon>Gammaproteobacteria</taxon>
        <taxon>Enterobacterales</taxon>
        <taxon>Enterobacteriaceae</taxon>
        <taxon>Enterobacter</taxon>
    </lineage>
</organism>
<dbReference type="InterPro" id="IPR036388">
    <property type="entry name" value="WH-like_DNA-bd_sf"/>
</dbReference>